<dbReference type="PANTHER" id="PTHR37984">
    <property type="entry name" value="PROTEIN CBG26694"/>
    <property type="match status" value="1"/>
</dbReference>
<dbReference type="Gene3D" id="3.30.70.270">
    <property type="match status" value="1"/>
</dbReference>
<name>A0AA38L237_TAXCH</name>
<reference evidence="3 4" key="1">
    <citation type="journal article" date="2021" name="Nat. Plants">
        <title>The Taxus genome provides insights into paclitaxel biosynthesis.</title>
        <authorList>
            <person name="Xiong X."/>
            <person name="Gou J."/>
            <person name="Liao Q."/>
            <person name="Li Y."/>
            <person name="Zhou Q."/>
            <person name="Bi G."/>
            <person name="Li C."/>
            <person name="Du R."/>
            <person name="Wang X."/>
            <person name="Sun T."/>
            <person name="Guo L."/>
            <person name="Liang H."/>
            <person name="Lu P."/>
            <person name="Wu Y."/>
            <person name="Zhang Z."/>
            <person name="Ro D.K."/>
            <person name="Shang Y."/>
            <person name="Huang S."/>
            <person name="Yan J."/>
        </authorList>
    </citation>
    <scope>NUCLEOTIDE SEQUENCE [LARGE SCALE GENOMIC DNA]</scope>
    <source>
        <strain evidence="3">Ta-2019</strain>
    </source>
</reference>
<evidence type="ECO:0000313" key="4">
    <source>
        <dbReference type="Proteomes" id="UP000824469"/>
    </source>
</evidence>
<comment type="caution">
    <text evidence="3">The sequence shown here is derived from an EMBL/GenBank/DDBJ whole genome shotgun (WGS) entry which is preliminary data.</text>
</comment>
<dbReference type="PANTHER" id="PTHR37984:SF5">
    <property type="entry name" value="PROTEIN NYNRIN-LIKE"/>
    <property type="match status" value="1"/>
</dbReference>
<dbReference type="InterPro" id="IPR050951">
    <property type="entry name" value="Retrovirus_Pol_polyprotein"/>
</dbReference>
<dbReference type="EMBL" id="JAHRHJ020000006">
    <property type="protein sequence ID" value="KAH9312544.1"/>
    <property type="molecule type" value="Genomic_DNA"/>
</dbReference>
<dbReference type="Proteomes" id="UP000824469">
    <property type="component" value="Unassembled WGS sequence"/>
</dbReference>
<gene>
    <name evidence="3" type="ORF">KI387_027579</name>
</gene>
<feature type="domain" description="Reverse transcriptase/retrotransposon-derived protein RNase H-like" evidence="2">
    <location>
        <begin position="58"/>
        <end position="141"/>
    </location>
</feature>
<dbReference type="AlphaFoldDB" id="A0AA38L237"/>
<evidence type="ECO:0000256" key="1">
    <source>
        <dbReference type="ARBA" id="ARBA00023268"/>
    </source>
</evidence>
<dbReference type="InterPro" id="IPR043128">
    <property type="entry name" value="Rev_trsase/Diguanyl_cyclase"/>
</dbReference>
<evidence type="ECO:0000259" key="2">
    <source>
        <dbReference type="Pfam" id="PF17919"/>
    </source>
</evidence>
<dbReference type="InterPro" id="IPR043502">
    <property type="entry name" value="DNA/RNA_pol_sf"/>
</dbReference>
<proteinExistence type="predicted"/>
<keyword evidence="1" id="KW-0511">Multifunctional enzyme</keyword>
<organism evidence="3 4">
    <name type="scientific">Taxus chinensis</name>
    <name type="common">Chinese yew</name>
    <name type="synonym">Taxus wallichiana var. chinensis</name>
    <dbReference type="NCBI Taxonomy" id="29808"/>
    <lineage>
        <taxon>Eukaryota</taxon>
        <taxon>Viridiplantae</taxon>
        <taxon>Streptophyta</taxon>
        <taxon>Embryophyta</taxon>
        <taxon>Tracheophyta</taxon>
        <taxon>Spermatophyta</taxon>
        <taxon>Pinopsida</taxon>
        <taxon>Pinidae</taxon>
        <taxon>Conifers II</taxon>
        <taxon>Cupressales</taxon>
        <taxon>Taxaceae</taxon>
        <taxon>Taxus</taxon>
    </lineage>
</organism>
<evidence type="ECO:0000313" key="3">
    <source>
        <dbReference type="EMBL" id="KAH9312544.1"/>
    </source>
</evidence>
<keyword evidence="4" id="KW-1185">Reference proteome</keyword>
<accession>A0AA38L237</accession>
<dbReference type="Pfam" id="PF17919">
    <property type="entry name" value="RT_RNaseH_2"/>
    <property type="match status" value="1"/>
</dbReference>
<sequence length="143" mass="16611">MIYPKRVEAISKVPIPRTKKGVQSFFGKINFIRRFVSNFVELSIPITSMMKKDQVIKWEESSIQYFNGMKESLKHAHVWVAPNYKEPFQVFSFASANTIASVLLQKDDEEAERPISFFNKALQGDELNYTIIEKQEFSLVKVK</sequence>
<feature type="non-terminal residue" evidence="3">
    <location>
        <position position="143"/>
    </location>
</feature>
<dbReference type="SUPFAM" id="SSF56672">
    <property type="entry name" value="DNA/RNA polymerases"/>
    <property type="match status" value="1"/>
</dbReference>
<dbReference type="FunFam" id="3.30.70.270:FF:000020">
    <property type="entry name" value="Transposon Tf2-6 polyprotein-like Protein"/>
    <property type="match status" value="1"/>
</dbReference>
<dbReference type="GO" id="GO:0003824">
    <property type="term" value="F:catalytic activity"/>
    <property type="evidence" value="ECO:0007669"/>
    <property type="project" value="UniProtKB-KW"/>
</dbReference>
<dbReference type="InterPro" id="IPR041577">
    <property type="entry name" value="RT_RNaseH_2"/>
</dbReference>
<protein>
    <recommendedName>
        <fullName evidence="2">Reverse transcriptase/retrotransposon-derived protein RNase H-like domain-containing protein</fullName>
    </recommendedName>
</protein>